<dbReference type="InterPro" id="IPR024478">
    <property type="entry name" value="HlyB_4HB_MCP"/>
</dbReference>
<dbReference type="Pfam" id="PF00015">
    <property type="entry name" value="MCPsignal"/>
    <property type="match status" value="1"/>
</dbReference>
<dbReference type="Proteomes" id="UP000518288">
    <property type="component" value="Unassembled WGS sequence"/>
</dbReference>
<keyword evidence="5" id="KW-1133">Transmembrane helix</keyword>
<dbReference type="PANTHER" id="PTHR43531">
    <property type="entry name" value="PROTEIN ICFG"/>
    <property type="match status" value="1"/>
</dbReference>
<evidence type="ECO:0000313" key="9">
    <source>
        <dbReference type="Proteomes" id="UP000518288"/>
    </source>
</evidence>
<keyword evidence="2" id="KW-0488">Methylation</keyword>
<dbReference type="InterPro" id="IPR004090">
    <property type="entry name" value="Chemotax_Me-accpt_rcpt"/>
</dbReference>
<keyword evidence="9" id="KW-1185">Reference proteome</keyword>
<dbReference type="FunFam" id="1.10.287.950:FF:000001">
    <property type="entry name" value="Methyl-accepting chemotaxis sensory transducer"/>
    <property type="match status" value="1"/>
</dbReference>
<sequence length="530" mass="55508">MKRIHHARDAAGRLGLSAQLHLAFALVVLLTIAVGAVGLFGLHHVGTETNALSEKWLPGVGRIASARAAVIEARDVEIRHSRTEDRSYHAEYEEKIGAAMKTADQALLDYGQQVSGDQEAGLLAEVRKHWEAYLKSQQRVIALGRDKQHQDAADISDGASSTHVDALLGALEALSTYNFEGSHTTSERASTVKAMAWKGMLGLLGCAVVAGVGMASLFVRRLRRQLGGEPATAVAVARAVAAGDLGSPVPVNPGDTESLMAQLQSMQTALVRAVSAVREGSEQVAATSGRIAQSNRDLSSRTEEQAAALEQTAATMEQLGTTVQHNAQNALQASEVARASSQIAAEGGAVVTQVVVTMKGIHEASRKISEIIGVIDGIAFQTNILALNAAVEAARAGEQGRGFAVVAAEVRSLALRSADAAREIKSLISVSVERVEQGSSQVDQAGRKMQEIVDSIQRVASLVGEISTASAEQSTGVAQVGQAVSQMDQATQQNAALVNQGTASAESLAEQAQGLVDAVAVFRMESHGHH</sequence>
<keyword evidence="5" id="KW-0812">Transmembrane</keyword>
<dbReference type="CDD" id="cd11386">
    <property type="entry name" value="MCP_signal"/>
    <property type="match status" value="1"/>
</dbReference>
<feature type="domain" description="HAMP" evidence="7">
    <location>
        <begin position="234"/>
        <end position="275"/>
    </location>
</feature>
<evidence type="ECO:0000256" key="3">
    <source>
        <dbReference type="ARBA" id="ARBA00029447"/>
    </source>
</evidence>
<proteinExistence type="inferred from homology"/>
<dbReference type="PANTHER" id="PTHR43531:SF14">
    <property type="entry name" value="METHYL-ACCEPTING CHEMOTAXIS PROTEIN I-RELATED"/>
    <property type="match status" value="1"/>
</dbReference>
<dbReference type="SUPFAM" id="SSF58104">
    <property type="entry name" value="Methyl-accepting chemotaxis protein (MCP) signaling domain"/>
    <property type="match status" value="1"/>
</dbReference>
<dbReference type="InterPro" id="IPR003660">
    <property type="entry name" value="HAMP_dom"/>
</dbReference>
<evidence type="ECO:0000256" key="5">
    <source>
        <dbReference type="SAM" id="Phobius"/>
    </source>
</evidence>
<keyword evidence="5" id="KW-0472">Membrane</keyword>
<comment type="subcellular location">
    <subcellularLocation>
        <location evidence="1">Membrane</location>
    </subcellularLocation>
</comment>
<dbReference type="AlphaFoldDB" id="A0A7Y9UJJ7"/>
<gene>
    <name evidence="8" type="ORF">BDD16_001806</name>
</gene>
<dbReference type="RefSeq" id="WP_179633663.1">
    <property type="nucleotide sequence ID" value="NZ_JACCFH010000001.1"/>
</dbReference>
<accession>A0A7Y9UJJ7</accession>
<feature type="domain" description="Methyl-accepting transducer" evidence="6">
    <location>
        <begin position="280"/>
        <end position="509"/>
    </location>
</feature>
<dbReference type="GO" id="GO:0004888">
    <property type="term" value="F:transmembrane signaling receptor activity"/>
    <property type="evidence" value="ECO:0007669"/>
    <property type="project" value="InterPro"/>
</dbReference>
<dbReference type="EMBL" id="JACCFH010000001">
    <property type="protein sequence ID" value="NYG32820.1"/>
    <property type="molecule type" value="Genomic_DNA"/>
</dbReference>
<reference evidence="8 9" key="1">
    <citation type="submission" date="2020-07" db="EMBL/GenBank/DDBJ databases">
        <title>Genomic Encyclopedia of Archaeal and Bacterial Type Strains, Phase II (KMG-II): from individual species to whole genera.</title>
        <authorList>
            <person name="Goeker M."/>
        </authorList>
    </citation>
    <scope>NUCLEOTIDE SEQUENCE [LARGE SCALE GENOMIC DNA]</scope>
    <source>
        <strain evidence="8 9">DSM 21226</strain>
    </source>
</reference>
<evidence type="ECO:0000256" key="2">
    <source>
        <dbReference type="ARBA" id="ARBA00022481"/>
    </source>
</evidence>
<dbReference type="PROSITE" id="PS50111">
    <property type="entry name" value="CHEMOTAXIS_TRANSDUC_2"/>
    <property type="match status" value="1"/>
</dbReference>
<evidence type="ECO:0000313" key="8">
    <source>
        <dbReference type="EMBL" id="NYG32820.1"/>
    </source>
</evidence>
<dbReference type="GO" id="GO:0007165">
    <property type="term" value="P:signal transduction"/>
    <property type="evidence" value="ECO:0007669"/>
    <property type="project" value="UniProtKB-KW"/>
</dbReference>
<evidence type="ECO:0000256" key="1">
    <source>
        <dbReference type="ARBA" id="ARBA00004370"/>
    </source>
</evidence>
<evidence type="ECO:0000256" key="4">
    <source>
        <dbReference type="PROSITE-ProRule" id="PRU00284"/>
    </source>
</evidence>
<dbReference type="PROSITE" id="PS50885">
    <property type="entry name" value="HAMP"/>
    <property type="match status" value="1"/>
</dbReference>
<dbReference type="Pfam" id="PF12729">
    <property type="entry name" value="4HB_MCP_1"/>
    <property type="match status" value="1"/>
</dbReference>
<feature type="transmembrane region" description="Helical" evidence="5">
    <location>
        <begin position="200"/>
        <end position="219"/>
    </location>
</feature>
<dbReference type="GO" id="GO:0005886">
    <property type="term" value="C:plasma membrane"/>
    <property type="evidence" value="ECO:0007669"/>
    <property type="project" value="TreeGrafter"/>
</dbReference>
<comment type="similarity">
    <text evidence="3">Belongs to the methyl-accepting chemotaxis (MCP) protein family.</text>
</comment>
<dbReference type="SMART" id="SM00283">
    <property type="entry name" value="MA"/>
    <property type="match status" value="1"/>
</dbReference>
<evidence type="ECO:0000259" key="6">
    <source>
        <dbReference type="PROSITE" id="PS50111"/>
    </source>
</evidence>
<feature type="transmembrane region" description="Helical" evidence="5">
    <location>
        <begin position="20"/>
        <end position="42"/>
    </location>
</feature>
<protein>
    <submittedName>
        <fullName evidence="8">Methyl-accepting chemotaxis protein</fullName>
    </submittedName>
</protein>
<dbReference type="InterPro" id="IPR051310">
    <property type="entry name" value="MCP_chemotaxis"/>
</dbReference>
<dbReference type="Gene3D" id="1.10.287.950">
    <property type="entry name" value="Methyl-accepting chemotaxis protein"/>
    <property type="match status" value="1"/>
</dbReference>
<name>A0A7Y9UJJ7_9BURK</name>
<keyword evidence="4" id="KW-0807">Transducer</keyword>
<dbReference type="PRINTS" id="PR00260">
    <property type="entry name" value="CHEMTRNSDUCR"/>
</dbReference>
<dbReference type="InterPro" id="IPR004089">
    <property type="entry name" value="MCPsignal_dom"/>
</dbReference>
<comment type="caution">
    <text evidence="8">The sequence shown here is derived from an EMBL/GenBank/DDBJ whole genome shotgun (WGS) entry which is preliminary data.</text>
</comment>
<dbReference type="GO" id="GO:0006935">
    <property type="term" value="P:chemotaxis"/>
    <property type="evidence" value="ECO:0007669"/>
    <property type="project" value="InterPro"/>
</dbReference>
<evidence type="ECO:0000259" key="7">
    <source>
        <dbReference type="PROSITE" id="PS50885"/>
    </source>
</evidence>
<organism evidence="8 9">
    <name type="scientific">Sphaerotilus montanus</name>
    <dbReference type="NCBI Taxonomy" id="522889"/>
    <lineage>
        <taxon>Bacteria</taxon>
        <taxon>Pseudomonadati</taxon>
        <taxon>Pseudomonadota</taxon>
        <taxon>Betaproteobacteria</taxon>
        <taxon>Burkholderiales</taxon>
        <taxon>Sphaerotilaceae</taxon>
        <taxon>Sphaerotilus</taxon>
    </lineage>
</organism>